<sequence length="377" mass="38579">MFFSREAIDAIDYMPVTQQVKKRCKWLYEFSTQVLAPLPGSPADPFGGARVDINALGWALACVSSRAFRTRGPSHPAALLPLVDMANHSFDPNAEVLPVEGGGVGLFARKKMSAGEPVLLSYGKLGNDFLFMDYGFVMGDNPYDVVQLRFDPGLLQAGALVANVTDALGAPLDLSPAAGGGAAWRGALLAELGLVGPAADTELRIGAAEEPLDPRLLAAARVLAARSEGEVAGRGAARLCAVDRPLSRGNEEAALRAVGGALVLALGGFGTSLDQDLALLGGSLPPSPPAPAEGAAPAPAPTSPLLRLPGGEDEALAVRFRAEKKRALQRGLARVAELVRAASGDAGLKQTAGAGRAPKGSKPAPSTGKGFGGGGKK</sequence>
<dbReference type="OrthoDB" id="341421at2759"/>
<evidence type="ECO:0000259" key="6">
    <source>
        <dbReference type="Pfam" id="PF09273"/>
    </source>
</evidence>
<dbReference type="GO" id="GO:0016279">
    <property type="term" value="F:protein-lysine N-methyltransferase activity"/>
    <property type="evidence" value="ECO:0007669"/>
    <property type="project" value="TreeGrafter"/>
</dbReference>
<dbReference type="InterPro" id="IPR001214">
    <property type="entry name" value="SET_dom"/>
</dbReference>
<proteinExistence type="predicted"/>
<dbReference type="Pfam" id="PF00856">
    <property type="entry name" value="SET"/>
    <property type="match status" value="1"/>
</dbReference>
<dbReference type="InterPro" id="IPR046341">
    <property type="entry name" value="SET_dom_sf"/>
</dbReference>
<evidence type="ECO:0000256" key="3">
    <source>
        <dbReference type="ARBA" id="ARBA00022691"/>
    </source>
</evidence>
<gene>
    <name evidence="7" type="ORF">HYH03_018174</name>
</gene>
<organism evidence="7 8">
    <name type="scientific">Edaphochlamys debaryana</name>
    <dbReference type="NCBI Taxonomy" id="47281"/>
    <lineage>
        <taxon>Eukaryota</taxon>
        <taxon>Viridiplantae</taxon>
        <taxon>Chlorophyta</taxon>
        <taxon>core chlorophytes</taxon>
        <taxon>Chlorophyceae</taxon>
        <taxon>CS clade</taxon>
        <taxon>Chlamydomonadales</taxon>
        <taxon>Chlamydomonadales incertae sedis</taxon>
        <taxon>Edaphochlamys</taxon>
    </lineage>
</organism>
<feature type="compositionally biased region" description="Low complexity" evidence="4">
    <location>
        <begin position="292"/>
        <end position="309"/>
    </location>
</feature>
<keyword evidence="3" id="KW-0949">S-adenosyl-L-methionine</keyword>
<feature type="region of interest" description="Disordered" evidence="4">
    <location>
        <begin position="344"/>
        <end position="377"/>
    </location>
</feature>
<reference evidence="7" key="1">
    <citation type="journal article" date="2020" name="bioRxiv">
        <title>Comparative genomics of Chlamydomonas.</title>
        <authorList>
            <person name="Craig R.J."/>
            <person name="Hasan A.R."/>
            <person name="Ness R.W."/>
            <person name="Keightley P.D."/>
        </authorList>
    </citation>
    <scope>NUCLEOTIDE SEQUENCE</scope>
    <source>
        <strain evidence="7">CCAP 11/70</strain>
    </source>
</reference>
<dbReference type="PANTHER" id="PTHR13271">
    <property type="entry name" value="UNCHARACTERIZED PUTATIVE METHYLTRANSFERASE"/>
    <property type="match status" value="1"/>
</dbReference>
<feature type="domain" description="SET" evidence="5">
    <location>
        <begin position="74"/>
        <end position="123"/>
    </location>
</feature>
<keyword evidence="8" id="KW-1185">Reference proteome</keyword>
<dbReference type="Proteomes" id="UP000612055">
    <property type="component" value="Unassembled WGS sequence"/>
</dbReference>
<dbReference type="AlphaFoldDB" id="A0A836BPP4"/>
<dbReference type="Pfam" id="PF09273">
    <property type="entry name" value="Rubis-subs-bind"/>
    <property type="match status" value="1"/>
</dbReference>
<accession>A0A836BPP4</accession>
<keyword evidence="2" id="KW-0808">Transferase</keyword>
<evidence type="ECO:0000313" key="8">
    <source>
        <dbReference type="Proteomes" id="UP000612055"/>
    </source>
</evidence>
<evidence type="ECO:0000259" key="5">
    <source>
        <dbReference type="Pfam" id="PF00856"/>
    </source>
</evidence>
<evidence type="ECO:0000313" key="7">
    <source>
        <dbReference type="EMBL" id="KAG2482949.1"/>
    </source>
</evidence>
<feature type="domain" description="Rubisco LSMT substrate-binding" evidence="6">
    <location>
        <begin position="183"/>
        <end position="328"/>
    </location>
</feature>
<comment type="caution">
    <text evidence="7">The sequence shown here is derived from an EMBL/GenBank/DDBJ whole genome shotgun (WGS) entry which is preliminary data.</text>
</comment>
<protein>
    <recommendedName>
        <fullName evidence="9">SET domain-containing protein</fullName>
    </recommendedName>
</protein>
<evidence type="ECO:0000256" key="1">
    <source>
        <dbReference type="ARBA" id="ARBA00022603"/>
    </source>
</evidence>
<dbReference type="SUPFAM" id="SSF81822">
    <property type="entry name" value="RuBisCo LSMT C-terminal, substrate-binding domain"/>
    <property type="match status" value="1"/>
</dbReference>
<name>A0A836BPP4_9CHLO</name>
<dbReference type="InterPro" id="IPR050600">
    <property type="entry name" value="SETD3_SETD6_MTase"/>
</dbReference>
<evidence type="ECO:0000256" key="4">
    <source>
        <dbReference type="SAM" id="MobiDB-lite"/>
    </source>
</evidence>
<keyword evidence="1" id="KW-0489">Methyltransferase</keyword>
<dbReference type="GO" id="GO:0032259">
    <property type="term" value="P:methylation"/>
    <property type="evidence" value="ECO:0007669"/>
    <property type="project" value="UniProtKB-KW"/>
</dbReference>
<feature type="region of interest" description="Disordered" evidence="4">
    <location>
        <begin position="280"/>
        <end position="309"/>
    </location>
</feature>
<dbReference type="EMBL" id="JAEHOE010000196">
    <property type="protein sequence ID" value="KAG2482949.1"/>
    <property type="molecule type" value="Genomic_DNA"/>
</dbReference>
<dbReference type="Gene3D" id="3.90.1410.10">
    <property type="entry name" value="set domain protein methyltransferase, domain 1"/>
    <property type="match status" value="1"/>
</dbReference>
<dbReference type="InterPro" id="IPR015353">
    <property type="entry name" value="Rubisco_LSMT_subst-bd"/>
</dbReference>
<dbReference type="PANTHER" id="PTHR13271:SF116">
    <property type="entry name" value="F21J9.27"/>
    <property type="match status" value="1"/>
</dbReference>
<evidence type="ECO:0000256" key="2">
    <source>
        <dbReference type="ARBA" id="ARBA00022679"/>
    </source>
</evidence>
<evidence type="ECO:0008006" key="9">
    <source>
        <dbReference type="Google" id="ProtNLM"/>
    </source>
</evidence>
<dbReference type="Gene3D" id="3.90.1420.10">
    <property type="entry name" value="Rubisco LSMT, substrate-binding domain"/>
    <property type="match status" value="1"/>
</dbReference>
<dbReference type="InterPro" id="IPR036464">
    <property type="entry name" value="Rubisco_LSMT_subst-bd_sf"/>
</dbReference>
<dbReference type="CDD" id="cd10527">
    <property type="entry name" value="SET_LSMT"/>
    <property type="match status" value="1"/>
</dbReference>
<dbReference type="SUPFAM" id="SSF82199">
    <property type="entry name" value="SET domain"/>
    <property type="match status" value="1"/>
</dbReference>